<feature type="domain" description="C2H2-type" evidence="14">
    <location>
        <begin position="702"/>
        <end position="729"/>
    </location>
</feature>
<evidence type="ECO:0000256" key="4">
    <source>
        <dbReference type="ARBA" id="ARBA00022771"/>
    </source>
</evidence>
<dbReference type="Gene3D" id="3.30.710.10">
    <property type="entry name" value="Potassium Channel Kv1.1, Chain A"/>
    <property type="match status" value="1"/>
</dbReference>
<dbReference type="AlphaFoldDB" id="A0A8J2RWP2"/>
<dbReference type="SUPFAM" id="SSF54695">
    <property type="entry name" value="POZ domain"/>
    <property type="match status" value="1"/>
</dbReference>
<feature type="compositionally biased region" description="Polar residues" evidence="12">
    <location>
        <begin position="225"/>
        <end position="235"/>
    </location>
</feature>
<feature type="domain" description="C2H2-type" evidence="14">
    <location>
        <begin position="455"/>
        <end position="485"/>
    </location>
</feature>
<dbReference type="Proteomes" id="UP000789390">
    <property type="component" value="Unassembled WGS sequence"/>
</dbReference>
<keyword evidence="16" id="KW-1185">Reference proteome</keyword>
<feature type="domain" description="C2H2-type" evidence="14">
    <location>
        <begin position="730"/>
        <end position="757"/>
    </location>
</feature>
<keyword evidence="5" id="KW-0862">Zinc</keyword>
<dbReference type="PANTHER" id="PTHR24384:SF189">
    <property type="entry name" value="C2H2-TYPE DOMAIN-CONTAINING PROTEIN-RELATED"/>
    <property type="match status" value="1"/>
</dbReference>
<keyword evidence="11" id="KW-0175">Coiled coil</keyword>
<evidence type="ECO:0000259" key="13">
    <source>
        <dbReference type="PROSITE" id="PS50097"/>
    </source>
</evidence>
<feature type="region of interest" description="Disordered" evidence="12">
    <location>
        <begin position="225"/>
        <end position="248"/>
    </location>
</feature>
<dbReference type="GO" id="GO:0000978">
    <property type="term" value="F:RNA polymerase II cis-regulatory region sequence-specific DNA binding"/>
    <property type="evidence" value="ECO:0007669"/>
    <property type="project" value="TreeGrafter"/>
</dbReference>
<dbReference type="InterPro" id="IPR011333">
    <property type="entry name" value="SKP1/BTB/POZ_sf"/>
</dbReference>
<dbReference type="FunFam" id="3.30.160.60:FF:002616">
    <property type="entry name" value="Deformed wings"/>
    <property type="match status" value="1"/>
</dbReference>
<keyword evidence="3" id="KW-0677">Repeat</keyword>
<dbReference type="PROSITE" id="PS50157">
    <property type="entry name" value="ZINC_FINGER_C2H2_2"/>
    <property type="match status" value="10"/>
</dbReference>
<evidence type="ECO:0000256" key="3">
    <source>
        <dbReference type="ARBA" id="ARBA00022737"/>
    </source>
</evidence>
<dbReference type="GO" id="GO:0000981">
    <property type="term" value="F:DNA-binding transcription factor activity, RNA polymerase II-specific"/>
    <property type="evidence" value="ECO:0007669"/>
    <property type="project" value="TreeGrafter"/>
</dbReference>
<dbReference type="SUPFAM" id="SSF57667">
    <property type="entry name" value="beta-beta-alpha zinc fingers"/>
    <property type="match status" value="7"/>
</dbReference>
<comment type="caution">
    <text evidence="15">The sequence shown here is derived from an EMBL/GenBank/DDBJ whole genome shotgun (WGS) entry which is preliminary data.</text>
</comment>
<feature type="domain" description="C2H2-type" evidence="14">
    <location>
        <begin position="758"/>
        <end position="785"/>
    </location>
</feature>
<dbReference type="FunFam" id="3.30.160.60:FF:000325">
    <property type="entry name" value="ZFP90 zinc finger protein"/>
    <property type="match status" value="1"/>
</dbReference>
<evidence type="ECO:0008006" key="17">
    <source>
        <dbReference type="Google" id="ProtNLM"/>
    </source>
</evidence>
<dbReference type="Pfam" id="PF13912">
    <property type="entry name" value="zf-C2H2_6"/>
    <property type="match status" value="1"/>
</dbReference>
<protein>
    <recommendedName>
        <fullName evidence="17">Zinc finger protein</fullName>
    </recommendedName>
</protein>
<dbReference type="FunFam" id="3.30.160.60:FF:000759">
    <property type="entry name" value="zinc finger protein 16"/>
    <property type="match status" value="1"/>
</dbReference>
<evidence type="ECO:0000256" key="5">
    <source>
        <dbReference type="ARBA" id="ARBA00022833"/>
    </source>
</evidence>
<dbReference type="InterPro" id="IPR013087">
    <property type="entry name" value="Znf_C2H2_type"/>
</dbReference>
<feature type="domain" description="C2H2-type" evidence="14">
    <location>
        <begin position="588"/>
        <end position="615"/>
    </location>
</feature>
<dbReference type="PANTHER" id="PTHR24384">
    <property type="entry name" value="FINGER PUTATIVE TRANSCRIPTION FACTOR FAMILY-RELATED"/>
    <property type="match status" value="1"/>
</dbReference>
<comment type="subcellular location">
    <subcellularLocation>
        <location evidence="1">Nucleus</location>
    </subcellularLocation>
</comment>
<sequence length="824" mass="93475">MKKKVNSFVKVHGNGHARCVAQSISDSWEKECYSNVRLIAKDSKQPNGEFRFLSANKFILAAASKNFAMMLVDTDEEDVTIIVPDHDFSTLKLLLEYIYSGEVFVDCFAQELHSLIAEWNICNPEVIPITPVGTTSNNSHNVTESQALPGKFKKKSNMYVNKKIHNKEKTKIVGNDSSIDNHQLERPDDNLLSIQTTNECMSIRKVMQTLVSGEDEIPLIDKTSANLSRTGNSNHGVKAPKVSLRNRNSRAKSSSAAASIASSGYVFLATYINKSKNKLQQNESTSKTKSEKKISSIPQMVEVGGSTKSAKTTSTLDESGKICEVNSVNVDGEKSTKAIESNVDFENGSTRSDDHQKDEVAEVNTEQDLNDLTLALKLLKDEKKSNQELNTSMLDLSNKVQRHKSYAKHFLGLNGLASDSSGQIASRIPCLTCGKIVFRDYMSTHVKIHTTERPYLCDQCGQTFSLPERLRVGNHLKNMHPDESQVKLHICPECGKVFKKPEYLKRHLTFHNGLKPYKCPYCDKSFRLPNVLLKHKRTHTGEKPYECEICHKRFSARTNYVVHVRTHREKSRILETAESFVDPETQLLKCDVCDTTFHREYAFLIHKAAHKGEEPKLPCRHCSAFLSSYKLLREHTRDQHANALYHCEHCPSMFVYKTALHSHQQVHIKGKQFSCDLCGKEFQKKIQLDMHHRSIHSDVRPFSCRFCDKTFKSKLTQRQHERIHTGERPYQCPQCPKAFRQDVHLANHIRLHTGEKPFVCTYCNKAFAHKNNLSIHVKIHTGVKNTCGVCGLVFRTIVKLRLHESTHTPTSIPSVEEQMADETP</sequence>
<keyword evidence="7" id="KW-0238">DNA-binding</keyword>
<dbReference type="EMBL" id="CAKKLH010000281">
    <property type="protein sequence ID" value="CAH0108024.1"/>
    <property type="molecule type" value="Genomic_DNA"/>
</dbReference>
<dbReference type="OrthoDB" id="6377414at2759"/>
<dbReference type="FunFam" id="3.30.160.60:FF:000744">
    <property type="entry name" value="zinc finger E-box-binding homeobox 1"/>
    <property type="match status" value="1"/>
</dbReference>
<feature type="domain" description="C2H2-type" evidence="14">
    <location>
        <begin position="489"/>
        <end position="516"/>
    </location>
</feature>
<evidence type="ECO:0000313" key="16">
    <source>
        <dbReference type="Proteomes" id="UP000789390"/>
    </source>
</evidence>
<evidence type="ECO:0000256" key="8">
    <source>
        <dbReference type="ARBA" id="ARBA00023163"/>
    </source>
</evidence>
<keyword evidence="6" id="KW-0805">Transcription regulation</keyword>
<keyword evidence="2" id="KW-0479">Metal-binding</keyword>
<feature type="coiled-coil region" evidence="11">
    <location>
        <begin position="362"/>
        <end position="399"/>
    </location>
</feature>
<dbReference type="Pfam" id="PF00096">
    <property type="entry name" value="zf-C2H2"/>
    <property type="match status" value="5"/>
</dbReference>
<proteinExistence type="predicted"/>
<dbReference type="FunFam" id="3.30.160.60:FF:000624">
    <property type="entry name" value="zinc finger protein 697"/>
    <property type="match status" value="1"/>
</dbReference>
<keyword evidence="9" id="KW-0539">Nucleus</keyword>
<feature type="domain" description="C2H2-type" evidence="14">
    <location>
        <begin position="673"/>
        <end position="701"/>
    </location>
</feature>
<evidence type="ECO:0000256" key="12">
    <source>
        <dbReference type="SAM" id="MobiDB-lite"/>
    </source>
</evidence>
<dbReference type="PROSITE" id="PS50097">
    <property type="entry name" value="BTB"/>
    <property type="match status" value="1"/>
</dbReference>
<gene>
    <name evidence="15" type="ORF">DGAL_LOCUS11389</name>
</gene>
<evidence type="ECO:0000256" key="10">
    <source>
        <dbReference type="PROSITE-ProRule" id="PRU00042"/>
    </source>
</evidence>
<keyword evidence="8" id="KW-0804">Transcription</keyword>
<dbReference type="SMART" id="SM00225">
    <property type="entry name" value="BTB"/>
    <property type="match status" value="1"/>
</dbReference>
<feature type="domain" description="C2H2-type" evidence="14">
    <location>
        <begin position="645"/>
        <end position="672"/>
    </location>
</feature>
<dbReference type="GO" id="GO:0005634">
    <property type="term" value="C:nucleus"/>
    <property type="evidence" value="ECO:0007669"/>
    <property type="project" value="UniProtKB-SubCell"/>
</dbReference>
<feature type="domain" description="C2H2-type" evidence="14">
    <location>
        <begin position="545"/>
        <end position="572"/>
    </location>
</feature>
<evidence type="ECO:0000256" key="11">
    <source>
        <dbReference type="SAM" id="Coils"/>
    </source>
</evidence>
<dbReference type="Pfam" id="PF00651">
    <property type="entry name" value="BTB"/>
    <property type="match status" value="1"/>
</dbReference>
<feature type="domain" description="BTB" evidence="13">
    <location>
        <begin position="34"/>
        <end position="107"/>
    </location>
</feature>
<dbReference type="InterPro" id="IPR036236">
    <property type="entry name" value="Znf_C2H2_sf"/>
</dbReference>
<dbReference type="InterPro" id="IPR050752">
    <property type="entry name" value="C2H2-ZF_domain"/>
</dbReference>
<evidence type="ECO:0000256" key="2">
    <source>
        <dbReference type="ARBA" id="ARBA00022723"/>
    </source>
</evidence>
<organism evidence="15 16">
    <name type="scientific">Daphnia galeata</name>
    <dbReference type="NCBI Taxonomy" id="27404"/>
    <lineage>
        <taxon>Eukaryota</taxon>
        <taxon>Metazoa</taxon>
        <taxon>Ecdysozoa</taxon>
        <taxon>Arthropoda</taxon>
        <taxon>Crustacea</taxon>
        <taxon>Branchiopoda</taxon>
        <taxon>Diplostraca</taxon>
        <taxon>Cladocera</taxon>
        <taxon>Anomopoda</taxon>
        <taxon>Daphniidae</taxon>
        <taxon>Daphnia</taxon>
    </lineage>
</organism>
<dbReference type="GO" id="GO:0008270">
    <property type="term" value="F:zinc ion binding"/>
    <property type="evidence" value="ECO:0007669"/>
    <property type="project" value="UniProtKB-KW"/>
</dbReference>
<evidence type="ECO:0000256" key="1">
    <source>
        <dbReference type="ARBA" id="ARBA00004123"/>
    </source>
</evidence>
<dbReference type="InterPro" id="IPR000210">
    <property type="entry name" value="BTB/POZ_dom"/>
</dbReference>
<dbReference type="SMART" id="SM00355">
    <property type="entry name" value="ZnF_C2H2"/>
    <property type="match status" value="13"/>
</dbReference>
<keyword evidence="4 10" id="KW-0863">Zinc-finger</keyword>
<dbReference type="Gene3D" id="3.30.160.60">
    <property type="entry name" value="Classic Zinc Finger"/>
    <property type="match status" value="9"/>
</dbReference>
<dbReference type="PROSITE" id="PS00028">
    <property type="entry name" value="ZINC_FINGER_C2H2_1"/>
    <property type="match status" value="10"/>
</dbReference>
<name>A0A8J2RWP2_9CRUS</name>
<evidence type="ECO:0000256" key="6">
    <source>
        <dbReference type="ARBA" id="ARBA00023015"/>
    </source>
</evidence>
<evidence type="ECO:0000256" key="7">
    <source>
        <dbReference type="ARBA" id="ARBA00023125"/>
    </source>
</evidence>
<accession>A0A8J2RWP2</accession>
<feature type="domain" description="C2H2-type" evidence="14">
    <location>
        <begin position="517"/>
        <end position="544"/>
    </location>
</feature>
<evidence type="ECO:0000256" key="9">
    <source>
        <dbReference type="ARBA" id="ARBA00023242"/>
    </source>
</evidence>
<dbReference type="FunFam" id="3.30.160.60:FF:002596">
    <property type="entry name" value="Transcriptional repressor CTCF"/>
    <property type="match status" value="1"/>
</dbReference>
<evidence type="ECO:0000259" key="14">
    <source>
        <dbReference type="PROSITE" id="PS50157"/>
    </source>
</evidence>
<reference evidence="15" key="1">
    <citation type="submission" date="2021-11" db="EMBL/GenBank/DDBJ databases">
        <authorList>
            <person name="Schell T."/>
        </authorList>
    </citation>
    <scope>NUCLEOTIDE SEQUENCE</scope>
    <source>
        <strain evidence="15">M5</strain>
    </source>
</reference>
<evidence type="ECO:0000313" key="15">
    <source>
        <dbReference type="EMBL" id="CAH0108024.1"/>
    </source>
</evidence>